<comment type="cofactor">
    <cofactor evidence="1">
        <name>pyridoxal 5'-phosphate</name>
        <dbReference type="ChEBI" id="CHEBI:597326"/>
    </cofactor>
</comment>
<keyword evidence="3 4" id="KW-0663">Pyridoxal phosphate</keyword>
<accession>A0A0C3DCQ6</accession>
<dbReference type="InterPro" id="IPR015421">
    <property type="entry name" value="PyrdxlP-dep_Trfase_major"/>
</dbReference>
<evidence type="ECO:0000256" key="2">
    <source>
        <dbReference type="ARBA" id="ARBA00008954"/>
    </source>
</evidence>
<dbReference type="InterPro" id="IPR005814">
    <property type="entry name" value="Aminotrans_3"/>
</dbReference>
<comment type="similarity">
    <text evidence="2 4">Belongs to the class-III pyridoxal-phosphate-dependent aminotransferase family.</text>
</comment>
<organism evidence="5 6">
    <name type="scientific">Oidiodendron maius (strain Zn)</name>
    <dbReference type="NCBI Taxonomy" id="913774"/>
    <lineage>
        <taxon>Eukaryota</taxon>
        <taxon>Fungi</taxon>
        <taxon>Dikarya</taxon>
        <taxon>Ascomycota</taxon>
        <taxon>Pezizomycotina</taxon>
        <taxon>Leotiomycetes</taxon>
        <taxon>Leotiomycetes incertae sedis</taxon>
        <taxon>Myxotrichaceae</taxon>
        <taxon>Oidiodendron</taxon>
    </lineage>
</organism>
<dbReference type="Proteomes" id="UP000054321">
    <property type="component" value="Unassembled WGS sequence"/>
</dbReference>
<dbReference type="GO" id="GO:0030170">
    <property type="term" value="F:pyridoxal phosphate binding"/>
    <property type="evidence" value="ECO:0007669"/>
    <property type="project" value="InterPro"/>
</dbReference>
<dbReference type="Gene3D" id="3.90.1150.10">
    <property type="entry name" value="Aspartate Aminotransferase, domain 1"/>
    <property type="match status" value="1"/>
</dbReference>
<dbReference type="PANTHER" id="PTHR43094">
    <property type="entry name" value="AMINOTRANSFERASE"/>
    <property type="match status" value="1"/>
</dbReference>
<dbReference type="InterPro" id="IPR015424">
    <property type="entry name" value="PyrdxlP-dep_Trfase"/>
</dbReference>
<evidence type="ECO:0000256" key="1">
    <source>
        <dbReference type="ARBA" id="ARBA00001933"/>
    </source>
</evidence>
<dbReference type="GO" id="GO:0005829">
    <property type="term" value="C:cytosol"/>
    <property type="evidence" value="ECO:0007669"/>
    <property type="project" value="TreeGrafter"/>
</dbReference>
<dbReference type="InterPro" id="IPR015422">
    <property type="entry name" value="PyrdxlP-dep_Trfase_small"/>
</dbReference>
<protein>
    <recommendedName>
        <fullName evidence="7">Aminotransferase</fullName>
    </recommendedName>
</protein>
<proteinExistence type="inferred from homology"/>
<dbReference type="EMBL" id="KN832878">
    <property type="protein sequence ID" value="KIM99722.1"/>
    <property type="molecule type" value="Genomic_DNA"/>
</dbReference>
<gene>
    <name evidence="5" type="ORF">OIDMADRAFT_42740</name>
</gene>
<dbReference type="NCBIfam" id="NF005685">
    <property type="entry name" value="PRK07483.1"/>
    <property type="match status" value="1"/>
</dbReference>
<dbReference type="STRING" id="913774.A0A0C3DCQ6"/>
<dbReference type="InParanoid" id="A0A0C3DCQ6"/>
<name>A0A0C3DCQ6_OIDMZ</name>
<dbReference type="GO" id="GO:0008483">
    <property type="term" value="F:transaminase activity"/>
    <property type="evidence" value="ECO:0007669"/>
    <property type="project" value="InterPro"/>
</dbReference>
<dbReference type="HOGENOM" id="CLU_016922_4_0_1"/>
<dbReference type="FunFam" id="3.40.640.10:FF:000004">
    <property type="entry name" value="Acetylornithine aminotransferase"/>
    <property type="match status" value="1"/>
</dbReference>
<reference evidence="5 6" key="1">
    <citation type="submission" date="2014-04" db="EMBL/GenBank/DDBJ databases">
        <authorList>
            <consortium name="DOE Joint Genome Institute"/>
            <person name="Kuo A."/>
            <person name="Martino E."/>
            <person name="Perotto S."/>
            <person name="Kohler A."/>
            <person name="Nagy L.G."/>
            <person name="Floudas D."/>
            <person name="Copeland A."/>
            <person name="Barry K.W."/>
            <person name="Cichocki N."/>
            <person name="Veneault-Fourrey C."/>
            <person name="LaButti K."/>
            <person name="Lindquist E.A."/>
            <person name="Lipzen A."/>
            <person name="Lundell T."/>
            <person name="Morin E."/>
            <person name="Murat C."/>
            <person name="Sun H."/>
            <person name="Tunlid A."/>
            <person name="Henrissat B."/>
            <person name="Grigoriev I.V."/>
            <person name="Hibbett D.S."/>
            <person name="Martin F."/>
            <person name="Nordberg H.P."/>
            <person name="Cantor M.N."/>
            <person name="Hua S.X."/>
        </authorList>
    </citation>
    <scope>NUCLEOTIDE SEQUENCE [LARGE SCALE GENOMIC DNA]</scope>
    <source>
        <strain evidence="5 6">Zn</strain>
    </source>
</reference>
<evidence type="ECO:0000256" key="3">
    <source>
        <dbReference type="ARBA" id="ARBA00022898"/>
    </source>
</evidence>
<evidence type="ECO:0008006" key="7">
    <source>
        <dbReference type="Google" id="ProtNLM"/>
    </source>
</evidence>
<evidence type="ECO:0000256" key="4">
    <source>
        <dbReference type="RuleBase" id="RU003560"/>
    </source>
</evidence>
<dbReference type="AlphaFoldDB" id="A0A0C3DCQ6"/>
<dbReference type="Pfam" id="PF00202">
    <property type="entry name" value="Aminotran_3"/>
    <property type="match status" value="1"/>
</dbReference>
<evidence type="ECO:0000313" key="5">
    <source>
        <dbReference type="EMBL" id="KIM99722.1"/>
    </source>
</evidence>
<dbReference type="OrthoDB" id="5419315at2759"/>
<sequence>MIDEVIATASTFESQAKANDSKIFLGHKTSAVFHRDLRYEPFKIASASGIYFHFTNGQKVVDATGGAAVSCIGHGDPRVRDAISAQFDALDYCHSMFFSCPSSEELCQALIDTTNGQMAKAYIVCSGSEAMEAAMKLCRQYFMELPTAQPQRTRFIARKQSYHGTTIGALSMGGHVGRREMYEPILSPNISHVSPCNAYRGKLSDESTSAYVGRLAKELDDEFQRVGPDTVCAFVAEPVVGAALGCTPAVEGYFKAIKYVCDKYGALLVMDEVMCGMGRTGTMHAWEQEGVVPDIQTIGKGLGGGYAPVAGLLAGHRVINTLREGSGRFSHGQTYQAHPVSCAAALQVQQIIQQEGLLDNVTNMGRYLERCLKQRLGNHRYVGDIRGRGLFWGIEFVKDKVTKAPFDRKLDICMAIHNRGLSLSSNKGILVYPGNGTADGVLGDHILIAPAYTVTREQINLIVDLTVTAIEATFADLACHL</sequence>
<evidence type="ECO:0000313" key="6">
    <source>
        <dbReference type="Proteomes" id="UP000054321"/>
    </source>
</evidence>
<dbReference type="PANTHER" id="PTHR43094:SF1">
    <property type="entry name" value="AMINOTRANSFERASE CLASS-III"/>
    <property type="match status" value="1"/>
</dbReference>
<keyword evidence="6" id="KW-1185">Reference proteome</keyword>
<dbReference type="SUPFAM" id="SSF53383">
    <property type="entry name" value="PLP-dependent transferases"/>
    <property type="match status" value="1"/>
</dbReference>
<dbReference type="Gene3D" id="3.40.640.10">
    <property type="entry name" value="Type I PLP-dependent aspartate aminotransferase-like (Major domain)"/>
    <property type="match status" value="1"/>
</dbReference>
<dbReference type="CDD" id="cd00610">
    <property type="entry name" value="OAT_like"/>
    <property type="match status" value="1"/>
</dbReference>
<reference evidence="6" key="2">
    <citation type="submission" date="2015-01" db="EMBL/GenBank/DDBJ databases">
        <title>Evolutionary Origins and Diversification of the Mycorrhizal Mutualists.</title>
        <authorList>
            <consortium name="DOE Joint Genome Institute"/>
            <consortium name="Mycorrhizal Genomics Consortium"/>
            <person name="Kohler A."/>
            <person name="Kuo A."/>
            <person name="Nagy L.G."/>
            <person name="Floudas D."/>
            <person name="Copeland A."/>
            <person name="Barry K.W."/>
            <person name="Cichocki N."/>
            <person name="Veneault-Fourrey C."/>
            <person name="LaButti K."/>
            <person name="Lindquist E.A."/>
            <person name="Lipzen A."/>
            <person name="Lundell T."/>
            <person name="Morin E."/>
            <person name="Murat C."/>
            <person name="Riley R."/>
            <person name="Ohm R."/>
            <person name="Sun H."/>
            <person name="Tunlid A."/>
            <person name="Henrissat B."/>
            <person name="Grigoriev I.V."/>
            <person name="Hibbett D.S."/>
            <person name="Martin F."/>
        </authorList>
    </citation>
    <scope>NUCLEOTIDE SEQUENCE [LARGE SCALE GENOMIC DNA]</scope>
    <source>
        <strain evidence="6">Zn</strain>
    </source>
</reference>